<proteinExistence type="predicted"/>
<sequence length="433" mass="48536">MGDVAFERACFLREAKLADFWDFASSVPRSRSLGLRESQRLRGAWLAEHLAVQKVHGYSLYAVRIVCVVAEDAQHRQRLQDFFTRDERNMRVRFRPAADPLDQERRVLVKVPYDSSLDGWVEHEWQVLDSLRGIEGVPRLFGQPFFFEDLGIRAIALEFSGMPSLQELQSVRPVVEIYRAAQFFLATLEQVHQRGWVHADLQPKDLLIFDPSVGGSVRQAQEALPSGLICGWSRAMRKDDRADVHVQQLPSLLAQPRLSTTWLVEPSVFSAPEQYVTLYTGQAVETPSTDLFRLAAVAAQALHGAQFRAAEPGGAATRLRRLCHCALLRGEDPADASEQHLFLETYQELAAASLALGDQGLDPWLRRMLAPPGAAPPEGRFGSAEEALSALQEAWPDTEAQLLVRSFEPERLPQPREPLVLETPPLLAEMHVL</sequence>
<organism evidence="1 2">
    <name type="scientific">Effrenium voratum</name>
    <dbReference type="NCBI Taxonomy" id="2562239"/>
    <lineage>
        <taxon>Eukaryota</taxon>
        <taxon>Sar</taxon>
        <taxon>Alveolata</taxon>
        <taxon>Dinophyceae</taxon>
        <taxon>Suessiales</taxon>
        <taxon>Symbiodiniaceae</taxon>
        <taxon>Effrenium</taxon>
    </lineage>
</organism>
<keyword evidence="2" id="KW-1185">Reference proteome</keyword>
<accession>A0AA36JEH2</accession>
<dbReference type="Gene3D" id="1.10.510.10">
    <property type="entry name" value="Transferase(Phosphotransferase) domain 1"/>
    <property type="match status" value="1"/>
</dbReference>
<dbReference type="EMBL" id="CAUJNA010003552">
    <property type="protein sequence ID" value="CAJ1404718.1"/>
    <property type="molecule type" value="Genomic_DNA"/>
</dbReference>
<evidence type="ECO:0000313" key="2">
    <source>
        <dbReference type="Proteomes" id="UP001178507"/>
    </source>
</evidence>
<protein>
    <recommendedName>
        <fullName evidence="3">Protein kinase domain-containing protein</fullName>
    </recommendedName>
</protein>
<reference evidence="1" key="1">
    <citation type="submission" date="2023-08" db="EMBL/GenBank/DDBJ databases">
        <authorList>
            <person name="Chen Y."/>
            <person name="Shah S."/>
            <person name="Dougan E. K."/>
            <person name="Thang M."/>
            <person name="Chan C."/>
        </authorList>
    </citation>
    <scope>NUCLEOTIDE SEQUENCE</scope>
</reference>
<dbReference type="SUPFAM" id="SSF56112">
    <property type="entry name" value="Protein kinase-like (PK-like)"/>
    <property type="match status" value="1"/>
</dbReference>
<comment type="caution">
    <text evidence="1">The sequence shown here is derived from an EMBL/GenBank/DDBJ whole genome shotgun (WGS) entry which is preliminary data.</text>
</comment>
<name>A0AA36JEH2_9DINO</name>
<evidence type="ECO:0000313" key="1">
    <source>
        <dbReference type="EMBL" id="CAJ1404718.1"/>
    </source>
</evidence>
<dbReference type="AlphaFoldDB" id="A0AA36JEH2"/>
<dbReference type="InterPro" id="IPR011009">
    <property type="entry name" value="Kinase-like_dom_sf"/>
</dbReference>
<gene>
    <name evidence="1" type="ORF">EVOR1521_LOCUS27112</name>
</gene>
<evidence type="ECO:0008006" key="3">
    <source>
        <dbReference type="Google" id="ProtNLM"/>
    </source>
</evidence>
<dbReference type="Proteomes" id="UP001178507">
    <property type="component" value="Unassembled WGS sequence"/>
</dbReference>